<protein>
    <recommendedName>
        <fullName evidence="5">PRA1 family protein</fullName>
    </recommendedName>
</protein>
<comment type="similarity">
    <text evidence="5">Belongs to the PRA1 family.</text>
</comment>
<sequence>MDSTKEAENVLVNLKEELKNMPPAQEFFDFKKYKIPKSFDECQEKSKKNFPKFKGNYLALGILFGIMYLLFNPYSVILFSAWLLYLYFHNKEEVYEIKGMKITPKHLLFTAIAVTLICFVLFNKVFINFLILFSIYFIILVTHLFTYEIEDELKDVAV</sequence>
<dbReference type="InterPro" id="IPR004895">
    <property type="entry name" value="Prenylated_rab_accept_PRA1"/>
</dbReference>
<reference evidence="6 7" key="2">
    <citation type="submission" date="2014-03" db="EMBL/GenBank/DDBJ databases">
        <title>The Genome Sequence of Anncaliia algerae insect isolate PRA339.</title>
        <authorList>
            <consortium name="The Broad Institute Genome Sequencing Platform"/>
            <consortium name="The Broad Institute Genome Sequencing Center for Infectious Disease"/>
            <person name="Cuomo C."/>
            <person name="Becnel J."/>
            <person name="Sanscrainte N."/>
            <person name="Walker B."/>
            <person name="Young S.K."/>
            <person name="Zeng Q."/>
            <person name="Gargeya S."/>
            <person name="Fitzgerald M."/>
            <person name="Haas B."/>
            <person name="Abouelleil A."/>
            <person name="Alvarado L."/>
            <person name="Arachchi H.M."/>
            <person name="Berlin A.M."/>
            <person name="Chapman S.B."/>
            <person name="Dewar J."/>
            <person name="Goldberg J."/>
            <person name="Griggs A."/>
            <person name="Gujja S."/>
            <person name="Hansen M."/>
            <person name="Howarth C."/>
            <person name="Imamovic A."/>
            <person name="Larimer J."/>
            <person name="McCowan C."/>
            <person name="Murphy C."/>
            <person name="Neiman D."/>
            <person name="Pearson M."/>
            <person name="Priest M."/>
            <person name="Roberts A."/>
            <person name="Saif S."/>
            <person name="Shea T."/>
            <person name="Sisk P."/>
            <person name="Sykes S."/>
            <person name="Wortman J."/>
            <person name="Nusbaum C."/>
            <person name="Birren B."/>
        </authorList>
    </citation>
    <scope>NUCLEOTIDE SEQUENCE [LARGE SCALE GENOMIC DNA]</scope>
    <source>
        <strain evidence="6 7">PRA339</strain>
    </source>
</reference>
<accession>A0A059F4Z3</accession>
<keyword evidence="3 5" id="KW-1133">Transmembrane helix</keyword>
<organism evidence="6 7">
    <name type="scientific">Anncaliia algerae PRA339</name>
    <dbReference type="NCBI Taxonomy" id="1288291"/>
    <lineage>
        <taxon>Eukaryota</taxon>
        <taxon>Fungi</taxon>
        <taxon>Fungi incertae sedis</taxon>
        <taxon>Microsporidia</taxon>
        <taxon>Tubulinosematoidea</taxon>
        <taxon>Tubulinosematidae</taxon>
        <taxon>Anncaliia</taxon>
    </lineage>
</organism>
<dbReference type="PANTHER" id="PTHR19317:SF0">
    <property type="entry name" value="PRENYLATED RAB ACCEPTOR PROTEIN 1"/>
    <property type="match status" value="1"/>
</dbReference>
<gene>
    <name evidence="6" type="ORF">H312_00298</name>
</gene>
<name>A0A059F4Z3_9MICR</name>
<evidence type="ECO:0000256" key="5">
    <source>
        <dbReference type="RuleBase" id="RU363107"/>
    </source>
</evidence>
<dbReference type="AlphaFoldDB" id="A0A059F4Z3"/>
<keyword evidence="4 5" id="KW-0472">Membrane</keyword>
<dbReference type="Proteomes" id="UP000030655">
    <property type="component" value="Unassembled WGS sequence"/>
</dbReference>
<evidence type="ECO:0000256" key="2">
    <source>
        <dbReference type="ARBA" id="ARBA00022692"/>
    </source>
</evidence>
<feature type="transmembrane region" description="Helical" evidence="5">
    <location>
        <begin position="129"/>
        <end position="147"/>
    </location>
</feature>
<evidence type="ECO:0000313" key="6">
    <source>
        <dbReference type="EMBL" id="KCZ82275.1"/>
    </source>
</evidence>
<reference evidence="7" key="1">
    <citation type="submission" date="2013-02" db="EMBL/GenBank/DDBJ databases">
        <authorList>
            <consortium name="The Broad Institute Genome Sequencing Platform"/>
            <person name="Cuomo C."/>
            <person name="Becnel J."/>
            <person name="Sanscrainte N."/>
            <person name="Walker B."/>
            <person name="Young S.K."/>
            <person name="Zeng Q."/>
            <person name="Gargeya S."/>
            <person name="Fitzgerald M."/>
            <person name="Haas B."/>
            <person name="Abouelleil A."/>
            <person name="Alvarado L."/>
            <person name="Arachchi H.M."/>
            <person name="Berlin A.M."/>
            <person name="Chapman S.B."/>
            <person name="Dewar J."/>
            <person name="Goldberg J."/>
            <person name="Griggs A."/>
            <person name="Gujja S."/>
            <person name="Hansen M."/>
            <person name="Howarth C."/>
            <person name="Imamovic A."/>
            <person name="Larimer J."/>
            <person name="McCowan C."/>
            <person name="Murphy C."/>
            <person name="Neiman D."/>
            <person name="Pearson M."/>
            <person name="Priest M."/>
            <person name="Roberts A."/>
            <person name="Saif S."/>
            <person name="Shea T."/>
            <person name="Sisk P."/>
            <person name="Sykes S."/>
            <person name="Wortman J."/>
            <person name="Nusbaum C."/>
            <person name="Birren B."/>
        </authorList>
    </citation>
    <scope>NUCLEOTIDE SEQUENCE [LARGE SCALE GENOMIC DNA]</scope>
    <source>
        <strain evidence="7">PRA339</strain>
    </source>
</reference>
<dbReference type="GO" id="GO:0005794">
    <property type="term" value="C:Golgi apparatus"/>
    <property type="evidence" value="ECO:0007669"/>
    <property type="project" value="TreeGrafter"/>
</dbReference>
<feature type="transmembrane region" description="Helical" evidence="5">
    <location>
        <begin position="105"/>
        <end position="122"/>
    </location>
</feature>
<feature type="transmembrane region" description="Helical" evidence="5">
    <location>
        <begin position="57"/>
        <end position="85"/>
    </location>
</feature>
<dbReference type="PANTHER" id="PTHR19317">
    <property type="entry name" value="PRENYLATED RAB ACCEPTOR 1-RELATED"/>
    <property type="match status" value="1"/>
</dbReference>
<dbReference type="VEuPathDB" id="MicrosporidiaDB:H312_00298"/>
<dbReference type="EMBL" id="KK365131">
    <property type="protein sequence ID" value="KCZ82275.1"/>
    <property type="molecule type" value="Genomic_DNA"/>
</dbReference>
<dbReference type="OrthoDB" id="2189132at2759"/>
<dbReference type="STRING" id="1288291.A0A059F4Z3"/>
<comment type="subcellular location">
    <subcellularLocation>
        <location evidence="1 5">Membrane</location>
        <topology evidence="1 5">Multi-pass membrane protein</topology>
    </subcellularLocation>
</comment>
<keyword evidence="2 5" id="KW-0812">Transmembrane</keyword>
<proteinExistence type="inferred from homology"/>
<dbReference type="HOGENOM" id="CLU_1744845_0_0_1"/>
<evidence type="ECO:0000256" key="4">
    <source>
        <dbReference type="ARBA" id="ARBA00023136"/>
    </source>
</evidence>
<evidence type="ECO:0000256" key="3">
    <source>
        <dbReference type="ARBA" id="ARBA00022989"/>
    </source>
</evidence>
<keyword evidence="7" id="KW-1185">Reference proteome</keyword>
<evidence type="ECO:0000256" key="1">
    <source>
        <dbReference type="ARBA" id="ARBA00004141"/>
    </source>
</evidence>
<evidence type="ECO:0000313" key="7">
    <source>
        <dbReference type="Proteomes" id="UP000030655"/>
    </source>
</evidence>
<dbReference type="GO" id="GO:0016020">
    <property type="term" value="C:membrane"/>
    <property type="evidence" value="ECO:0007669"/>
    <property type="project" value="UniProtKB-SubCell"/>
</dbReference>
<dbReference type="Pfam" id="PF03208">
    <property type="entry name" value="PRA1"/>
    <property type="match status" value="1"/>
</dbReference>